<dbReference type="SUPFAM" id="SSF55797">
    <property type="entry name" value="PR-1-like"/>
    <property type="match status" value="1"/>
</dbReference>
<gene>
    <name evidence="3" type="ORF">CFN03_03195</name>
</gene>
<reference evidence="3 4" key="1">
    <citation type="submission" date="2017-07" db="EMBL/GenBank/DDBJ databases">
        <title>Shotgun whole genome sequences of three halophilic bacterial isolates.</title>
        <authorList>
            <person name="Pozzo T."/>
            <person name="Higdon S.M."/>
            <person name="Quillaguaman J."/>
        </authorList>
    </citation>
    <scope>NUCLEOTIDE SEQUENCE [LARGE SCALE GENOMIC DNA]</scope>
    <source>
        <strain evidence="3 4">BU-1</strain>
    </source>
</reference>
<name>A0A265EAJ4_9STAP</name>
<dbReference type="InterPro" id="IPR014044">
    <property type="entry name" value="CAP_dom"/>
</dbReference>
<evidence type="ECO:0000313" key="4">
    <source>
        <dbReference type="Proteomes" id="UP000216682"/>
    </source>
</evidence>
<dbReference type="Pfam" id="PF00188">
    <property type="entry name" value="CAP"/>
    <property type="match status" value="1"/>
</dbReference>
<dbReference type="InterPro" id="IPR029410">
    <property type="entry name" value="CAP_assoc"/>
</dbReference>
<dbReference type="RefSeq" id="WP_094905750.1">
    <property type="nucleotide sequence ID" value="NZ_NPEZ01000001.1"/>
</dbReference>
<evidence type="ECO:0000259" key="2">
    <source>
        <dbReference type="Pfam" id="PF14504"/>
    </source>
</evidence>
<dbReference type="AlphaFoldDB" id="A0A265EAJ4"/>
<feature type="domain" description="SCP" evidence="1">
    <location>
        <begin position="212"/>
        <end position="323"/>
    </location>
</feature>
<dbReference type="Proteomes" id="UP000216682">
    <property type="component" value="Unassembled WGS sequence"/>
</dbReference>
<accession>A0A265EAJ4</accession>
<dbReference type="InterPro" id="IPR035940">
    <property type="entry name" value="CAP_sf"/>
</dbReference>
<evidence type="ECO:0000259" key="1">
    <source>
        <dbReference type="Pfam" id="PF00188"/>
    </source>
</evidence>
<sequence>MSGKLFFIIFIYIVSTILAPAVHSYNFKDGLNREYAVEWLETYVYPTYDMSTIHEINSAQTQDIEVAMESEYDISGQEVLGSEYAGEFVVEEDYGRFRMVLVNDGLVTGAYTNSDDVSIDNINIEGMDRESVREAYGEPEESIKKGWKRLRVDSNEYAVYDLKDRYVYFFYDLHEEDKVNGTLVVMKEEVEAGKELYNHPEAADNSRMNHVLVNATRYEYGVKPLEAYEEAGMAAQGHSEDMAENNYFNHDSPDGETLKDRVEEAGVQYRMAGENIAMGHTSPIFSHHSLMNSMEHRVNTLKPAFTHLGTGTAYNDEDIPYYTENYIQK</sequence>
<proteinExistence type="predicted"/>
<protein>
    <recommendedName>
        <fullName evidence="5">CAP domain-containing protein</fullName>
    </recommendedName>
</protein>
<dbReference type="PANTHER" id="PTHR31157:SF1">
    <property type="entry name" value="SCP DOMAIN-CONTAINING PROTEIN"/>
    <property type="match status" value="1"/>
</dbReference>
<dbReference type="CDD" id="cd05379">
    <property type="entry name" value="CAP_bacterial"/>
    <property type="match status" value="1"/>
</dbReference>
<feature type="domain" description="CAP-associated" evidence="2">
    <location>
        <begin position="91"/>
        <end position="194"/>
    </location>
</feature>
<organism evidence="3 4">
    <name type="scientific">Salinicoccus roseus</name>
    <dbReference type="NCBI Taxonomy" id="45670"/>
    <lineage>
        <taxon>Bacteria</taxon>
        <taxon>Bacillati</taxon>
        <taxon>Bacillota</taxon>
        <taxon>Bacilli</taxon>
        <taxon>Bacillales</taxon>
        <taxon>Staphylococcaceae</taxon>
        <taxon>Salinicoccus</taxon>
    </lineage>
</organism>
<dbReference type="PANTHER" id="PTHR31157">
    <property type="entry name" value="SCP DOMAIN-CONTAINING PROTEIN"/>
    <property type="match status" value="1"/>
</dbReference>
<evidence type="ECO:0000313" key="3">
    <source>
        <dbReference type="EMBL" id="OZT78298.1"/>
    </source>
</evidence>
<dbReference type="EMBL" id="NPEZ01000001">
    <property type="protein sequence ID" value="OZT78298.1"/>
    <property type="molecule type" value="Genomic_DNA"/>
</dbReference>
<dbReference type="Pfam" id="PF14504">
    <property type="entry name" value="CAP_assoc_N"/>
    <property type="match status" value="1"/>
</dbReference>
<evidence type="ECO:0008006" key="5">
    <source>
        <dbReference type="Google" id="ProtNLM"/>
    </source>
</evidence>
<dbReference type="Gene3D" id="3.40.33.10">
    <property type="entry name" value="CAP"/>
    <property type="match status" value="1"/>
</dbReference>
<comment type="caution">
    <text evidence="3">The sequence shown here is derived from an EMBL/GenBank/DDBJ whole genome shotgun (WGS) entry which is preliminary data.</text>
</comment>